<sequence>MVDTKFKSVLEGIPDISARRKDGFLVTAKEALAAVNIFSITFGSKEALGLVNGTAPSAALASMVVYDAHQLAVLVQALTAMAAEAMQVNAESFHPFIALFRPHEGQIEASRNILGFLQESAFAPGIQTQKNRNPTSLAQDRYALRSSPQWIGPQLEGASRLDVIRRFDKIVEQALPVLLQALERSLPETAPKLILGVIQVWGQSLRQRLAAKYQEIFNQFQKAPDTTEYLGVGGRPLYSVIRNELKDPFHLGVTDHPVGFDDHGESKRTRRTVHGFQ</sequence>
<comment type="similarity">
    <text evidence="1">Belongs to the PAL/histidase family.</text>
</comment>
<dbReference type="Gene3D" id="1.20.200.10">
    <property type="entry name" value="Fumarase/aspartase (Central domain)"/>
    <property type="match status" value="1"/>
</dbReference>
<dbReference type="InterPro" id="IPR001106">
    <property type="entry name" value="Aromatic_Lyase"/>
</dbReference>
<dbReference type="PANTHER" id="PTHR10362">
    <property type="entry name" value="HISTIDINE AMMONIA-LYASE"/>
    <property type="match status" value="1"/>
</dbReference>
<dbReference type="InterPro" id="IPR024083">
    <property type="entry name" value="Fumarase/histidase_N"/>
</dbReference>
<evidence type="ECO:0000313" key="4">
    <source>
        <dbReference type="Proteomes" id="UP001055172"/>
    </source>
</evidence>
<comment type="caution">
    <text evidence="3">The sequence shown here is derived from an EMBL/GenBank/DDBJ whole genome shotgun (WGS) entry which is preliminary data.</text>
</comment>
<reference evidence="3 4" key="1">
    <citation type="submission" date="2021-07" db="EMBL/GenBank/DDBJ databases">
        <title>Genome data of Colletotrichum spaethianum.</title>
        <authorList>
            <person name="Utami Y.D."/>
            <person name="Hiruma K."/>
        </authorList>
    </citation>
    <scope>NUCLEOTIDE SEQUENCE [LARGE SCALE GENOMIC DNA]</scope>
    <source>
        <strain evidence="3 4">MAFF 242679</strain>
    </source>
</reference>
<dbReference type="Gene3D" id="1.10.275.10">
    <property type="entry name" value="Fumarase/aspartase (N-terminal domain)"/>
    <property type="match status" value="1"/>
</dbReference>
<evidence type="ECO:0000256" key="2">
    <source>
        <dbReference type="SAM" id="MobiDB-lite"/>
    </source>
</evidence>
<dbReference type="GO" id="GO:0003824">
    <property type="term" value="F:catalytic activity"/>
    <property type="evidence" value="ECO:0007669"/>
    <property type="project" value="InterPro"/>
</dbReference>
<evidence type="ECO:0000256" key="1">
    <source>
        <dbReference type="ARBA" id="ARBA00007238"/>
    </source>
</evidence>
<feature type="region of interest" description="Disordered" evidence="2">
    <location>
        <begin position="258"/>
        <end position="277"/>
    </location>
</feature>
<dbReference type="Proteomes" id="UP001055172">
    <property type="component" value="Unassembled WGS sequence"/>
</dbReference>
<dbReference type="InterPro" id="IPR008948">
    <property type="entry name" value="L-Aspartase-like"/>
</dbReference>
<dbReference type="Pfam" id="PF00221">
    <property type="entry name" value="Lyase_aromatic"/>
    <property type="match status" value="1"/>
</dbReference>
<keyword evidence="4" id="KW-1185">Reference proteome</keyword>
<gene>
    <name evidence="3" type="ORF">ColLi_13087</name>
</gene>
<proteinExistence type="inferred from homology"/>
<accession>A0AA37LZD4</accession>
<dbReference type="EMBL" id="BPPX01000051">
    <property type="protein sequence ID" value="GJC90249.1"/>
    <property type="molecule type" value="Genomic_DNA"/>
</dbReference>
<protein>
    <submittedName>
        <fullName evidence="3">Phenylalanine aminomutase (L-beta-phenylalanine forming)</fullName>
    </submittedName>
</protein>
<dbReference type="AlphaFoldDB" id="A0AA37LZD4"/>
<name>A0AA37LZD4_9PEZI</name>
<feature type="compositionally biased region" description="Basic residues" evidence="2">
    <location>
        <begin position="268"/>
        <end position="277"/>
    </location>
</feature>
<evidence type="ECO:0000313" key="3">
    <source>
        <dbReference type="EMBL" id="GJC90249.1"/>
    </source>
</evidence>
<feature type="compositionally biased region" description="Basic and acidic residues" evidence="2">
    <location>
        <begin position="258"/>
        <end position="267"/>
    </location>
</feature>
<organism evidence="3 4">
    <name type="scientific">Colletotrichum liriopes</name>
    <dbReference type="NCBI Taxonomy" id="708192"/>
    <lineage>
        <taxon>Eukaryota</taxon>
        <taxon>Fungi</taxon>
        <taxon>Dikarya</taxon>
        <taxon>Ascomycota</taxon>
        <taxon>Pezizomycotina</taxon>
        <taxon>Sordariomycetes</taxon>
        <taxon>Hypocreomycetidae</taxon>
        <taxon>Glomerellales</taxon>
        <taxon>Glomerellaceae</taxon>
        <taxon>Colletotrichum</taxon>
        <taxon>Colletotrichum spaethianum species complex</taxon>
    </lineage>
</organism>
<dbReference type="SUPFAM" id="SSF48557">
    <property type="entry name" value="L-aspartase-like"/>
    <property type="match status" value="1"/>
</dbReference>